<sequence>MLPSHLNHGLHFVGVWFATCIAWLLTGLLLRCFFPDLTLNFFLVIGLVSGLLLALLLPRIHKDSPPVTAASNHPDTGKSIGKPKPTGLHNPFRTSGPAPADR</sequence>
<evidence type="ECO:0000313" key="3">
    <source>
        <dbReference type="EMBL" id="MPR37091.1"/>
    </source>
</evidence>
<feature type="region of interest" description="Disordered" evidence="1">
    <location>
        <begin position="65"/>
        <end position="102"/>
    </location>
</feature>
<feature type="transmembrane region" description="Helical" evidence="2">
    <location>
        <begin position="12"/>
        <end position="31"/>
    </location>
</feature>
<dbReference type="Proteomes" id="UP000479293">
    <property type="component" value="Unassembled WGS sequence"/>
</dbReference>
<proteinExistence type="predicted"/>
<evidence type="ECO:0000313" key="4">
    <source>
        <dbReference type="Proteomes" id="UP000479293"/>
    </source>
</evidence>
<keyword evidence="2" id="KW-0472">Membrane</keyword>
<organism evidence="3 4">
    <name type="scientific">Salmonirosea aquatica</name>
    <dbReference type="NCBI Taxonomy" id="2654236"/>
    <lineage>
        <taxon>Bacteria</taxon>
        <taxon>Pseudomonadati</taxon>
        <taxon>Bacteroidota</taxon>
        <taxon>Cytophagia</taxon>
        <taxon>Cytophagales</taxon>
        <taxon>Spirosomataceae</taxon>
        <taxon>Salmonirosea</taxon>
    </lineage>
</organism>
<keyword evidence="4" id="KW-1185">Reference proteome</keyword>
<evidence type="ECO:0000256" key="2">
    <source>
        <dbReference type="SAM" id="Phobius"/>
    </source>
</evidence>
<dbReference type="EMBL" id="WHLY01000002">
    <property type="protein sequence ID" value="MPR37091.1"/>
    <property type="molecule type" value="Genomic_DNA"/>
</dbReference>
<gene>
    <name evidence="3" type="ORF">GBK04_28100</name>
</gene>
<keyword evidence="2" id="KW-0812">Transmembrane</keyword>
<dbReference type="AlphaFoldDB" id="A0A7C9FQH8"/>
<accession>A0A7C9FQH8</accession>
<dbReference type="RefSeq" id="WP_152765632.1">
    <property type="nucleotide sequence ID" value="NZ_WHLY01000002.1"/>
</dbReference>
<comment type="caution">
    <text evidence="3">The sequence shown here is derived from an EMBL/GenBank/DDBJ whole genome shotgun (WGS) entry which is preliminary data.</text>
</comment>
<keyword evidence="2" id="KW-1133">Transmembrane helix</keyword>
<name>A0A7C9FQH8_9BACT</name>
<feature type="transmembrane region" description="Helical" evidence="2">
    <location>
        <begin position="37"/>
        <end position="57"/>
    </location>
</feature>
<evidence type="ECO:0000256" key="1">
    <source>
        <dbReference type="SAM" id="MobiDB-lite"/>
    </source>
</evidence>
<protein>
    <submittedName>
        <fullName evidence="3">Uncharacterized protein</fullName>
    </submittedName>
</protein>
<reference evidence="3 4" key="1">
    <citation type="submission" date="2019-10" db="EMBL/GenBank/DDBJ databases">
        <title>Draft Genome Sequence of Cytophagaceae sp. SJW1-29.</title>
        <authorList>
            <person name="Choi A."/>
        </authorList>
    </citation>
    <scope>NUCLEOTIDE SEQUENCE [LARGE SCALE GENOMIC DNA]</scope>
    <source>
        <strain evidence="3 4">SJW1-29</strain>
    </source>
</reference>